<organism evidence="2 3">
    <name type="scientific">Pristionchus fissidentatus</name>
    <dbReference type="NCBI Taxonomy" id="1538716"/>
    <lineage>
        <taxon>Eukaryota</taxon>
        <taxon>Metazoa</taxon>
        <taxon>Ecdysozoa</taxon>
        <taxon>Nematoda</taxon>
        <taxon>Chromadorea</taxon>
        <taxon>Rhabditida</taxon>
        <taxon>Rhabditina</taxon>
        <taxon>Diplogasteromorpha</taxon>
        <taxon>Diplogasteroidea</taxon>
        <taxon>Neodiplogasteridae</taxon>
        <taxon>Pristionchus</taxon>
    </lineage>
</organism>
<name>A0AAV5W889_9BILA</name>
<dbReference type="AlphaFoldDB" id="A0AAV5W889"/>
<dbReference type="EMBL" id="BTSY01000005">
    <property type="protein sequence ID" value="GMT26948.1"/>
    <property type="molecule type" value="Genomic_DNA"/>
</dbReference>
<sequence length="132" mass="14771">MPKWLDRLVCCKCARKPKNQDEVYGGPSTSSRDVYTPVDTMERSARNGELQRTIERSSSRDAIGRMAVESGRSTSSSFRRERSQPATYHYSTVDVQRSGAAAAGSGNSYDRRVTARVEMDSSELERARVVEE</sequence>
<feature type="non-terminal residue" evidence="2">
    <location>
        <position position="132"/>
    </location>
</feature>
<protein>
    <submittedName>
        <fullName evidence="2">Uncharacterized protein</fullName>
    </submittedName>
</protein>
<feature type="compositionally biased region" description="Basic and acidic residues" evidence="1">
    <location>
        <begin position="109"/>
        <end position="132"/>
    </location>
</feature>
<dbReference type="Proteomes" id="UP001432322">
    <property type="component" value="Unassembled WGS sequence"/>
</dbReference>
<evidence type="ECO:0000313" key="3">
    <source>
        <dbReference type="Proteomes" id="UP001432322"/>
    </source>
</evidence>
<feature type="compositionally biased region" description="Polar residues" evidence="1">
    <location>
        <begin position="84"/>
        <end position="95"/>
    </location>
</feature>
<evidence type="ECO:0000313" key="2">
    <source>
        <dbReference type="EMBL" id="GMT26948.1"/>
    </source>
</evidence>
<proteinExistence type="predicted"/>
<accession>A0AAV5W889</accession>
<feature type="region of interest" description="Disordered" evidence="1">
    <location>
        <begin position="65"/>
        <end position="132"/>
    </location>
</feature>
<gene>
    <name evidence="2" type="ORF">PFISCL1PPCAC_18245</name>
</gene>
<feature type="compositionally biased region" description="Low complexity" evidence="1">
    <location>
        <begin position="98"/>
        <end position="108"/>
    </location>
</feature>
<reference evidence="2" key="1">
    <citation type="submission" date="2023-10" db="EMBL/GenBank/DDBJ databases">
        <title>Genome assembly of Pristionchus species.</title>
        <authorList>
            <person name="Yoshida K."/>
            <person name="Sommer R.J."/>
        </authorList>
    </citation>
    <scope>NUCLEOTIDE SEQUENCE</scope>
    <source>
        <strain evidence="2">RS5133</strain>
    </source>
</reference>
<feature type="region of interest" description="Disordered" evidence="1">
    <location>
        <begin position="18"/>
        <end position="38"/>
    </location>
</feature>
<comment type="caution">
    <text evidence="2">The sequence shown here is derived from an EMBL/GenBank/DDBJ whole genome shotgun (WGS) entry which is preliminary data.</text>
</comment>
<keyword evidence="3" id="KW-1185">Reference proteome</keyword>
<evidence type="ECO:0000256" key="1">
    <source>
        <dbReference type="SAM" id="MobiDB-lite"/>
    </source>
</evidence>